<dbReference type="PIRSF" id="PIRSF018266">
    <property type="entry name" value="FecR"/>
    <property type="match status" value="1"/>
</dbReference>
<name>A0ABT8KT18_9BACT</name>
<evidence type="ECO:0000259" key="2">
    <source>
        <dbReference type="Pfam" id="PF04773"/>
    </source>
</evidence>
<comment type="caution">
    <text evidence="4">The sequence shown here is derived from an EMBL/GenBank/DDBJ whole genome shotgun (WGS) entry which is preliminary data.</text>
</comment>
<feature type="domain" description="Protein FecR C-terminal" evidence="3">
    <location>
        <begin position="231"/>
        <end position="296"/>
    </location>
</feature>
<dbReference type="InterPro" id="IPR006860">
    <property type="entry name" value="FecR"/>
</dbReference>
<accession>A0ABT8KT18</accession>
<evidence type="ECO:0000256" key="1">
    <source>
        <dbReference type="SAM" id="Phobius"/>
    </source>
</evidence>
<proteinExistence type="predicted"/>
<sequence>MDQHDYIKKWIEGSFSEDERQAFENSADFQSLKKIYENSIAFKSPEYHVEKELARFNENKHKEAKVVTMKWLAPLLRVAAILVVVFGVWIYFFTTSTTTIQTLASEKSELYLPDSSHVFLNAFSVLSYKPNNWEKERSVSLEGEAFFKVAKGSKFDVETPGGLVSVLGTQFNVRQRDNVFEVVCYEGLVQVKSAGKTITLEKTEVFRVRNGEIDDDKMISNSPSWIANESLFKSTPFSEVIDEFERQYGVTIQAQQLDLDQLFTGGFAHNNLTLALESITQPLNISYKIKDNKTIVLSGDIE</sequence>
<feature type="transmembrane region" description="Helical" evidence="1">
    <location>
        <begin position="71"/>
        <end position="92"/>
    </location>
</feature>
<dbReference type="Gene3D" id="3.55.50.30">
    <property type="match status" value="1"/>
</dbReference>
<dbReference type="InterPro" id="IPR012373">
    <property type="entry name" value="Ferrdict_sens_TM"/>
</dbReference>
<dbReference type="Pfam" id="PF16344">
    <property type="entry name" value="FecR_C"/>
    <property type="match status" value="1"/>
</dbReference>
<keyword evidence="1" id="KW-0812">Transmembrane</keyword>
<dbReference type="Proteomes" id="UP001172082">
    <property type="component" value="Unassembled WGS sequence"/>
</dbReference>
<evidence type="ECO:0000313" key="4">
    <source>
        <dbReference type="EMBL" id="MDN5203907.1"/>
    </source>
</evidence>
<keyword evidence="1" id="KW-0472">Membrane</keyword>
<keyword evidence="5" id="KW-1185">Reference proteome</keyword>
<evidence type="ECO:0000313" key="5">
    <source>
        <dbReference type="Proteomes" id="UP001172082"/>
    </source>
</evidence>
<feature type="domain" description="FecR protein" evidence="2">
    <location>
        <begin position="99"/>
        <end position="190"/>
    </location>
</feature>
<gene>
    <name evidence="4" type="ORF">QQ008_21120</name>
</gene>
<evidence type="ECO:0000259" key="3">
    <source>
        <dbReference type="Pfam" id="PF16344"/>
    </source>
</evidence>
<dbReference type="Gene3D" id="2.60.120.1440">
    <property type="match status" value="1"/>
</dbReference>
<dbReference type="PANTHER" id="PTHR30273:SF2">
    <property type="entry name" value="PROTEIN FECR"/>
    <property type="match status" value="1"/>
</dbReference>
<dbReference type="EMBL" id="JAUJEA010000009">
    <property type="protein sequence ID" value="MDN5203907.1"/>
    <property type="molecule type" value="Genomic_DNA"/>
</dbReference>
<reference evidence="4" key="1">
    <citation type="submission" date="2023-06" db="EMBL/GenBank/DDBJ databases">
        <title>Genomic of Parafulvivirga corallium.</title>
        <authorList>
            <person name="Wang G."/>
        </authorList>
    </citation>
    <scope>NUCLEOTIDE SEQUENCE</scope>
    <source>
        <strain evidence="4">BMA10</strain>
    </source>
</reference>
<organism evidence="4 5">
    <name type="scientific">Splendidivirga corallicola</name>
    <dbReference type="NCBI Taxonomy" id="3051826"/>
    <lineage>
        <taxon>Bacteria</taxon>
        <taxon>Pseudomonadati</taxon>
        <taxon>Bacteroidota</taxon>
        <taxon>Cytophagia</taxon>
        <taxon>Cytophagales</taxon>
        <taxon>Splendidivirgaceae</taxon>
        <taxon>Splendidivirga</taxon>
    </lineage>
</organism>
<dbReference type="Pfam" id="PF04773">
    <property type="entry name" value="FecR"/>
    <property type="match status" value="1"/>
</dbReference>
<dbReference type="RefSeq" id="WP_346753931.1">
    <property type="nucleotide sequence ID" value="NZ_JAUJEA010000009.1"/>
</dbReference>
<protein>
    <submittedName>
        <fullName evidence="4">FecR family protein</fullName>
    </submittedName>
</protein>
<keyword evidence="1" id="KW-1133">Transmembrane helix</keyword>
<dbReference type="PANTHER" id="PTHR30273">
    <property type="entry name" value="PERIPLASMIC SIGNAL SENSOR AND SIGMA FACTOR ACTIVATOR FECR-RELATED"/>
    <property type="match status" value="1"/>
</dbReference>
<dbReference type="InterPro" id="IPR032508">
    <property type="entry name" value="FecR_C"/>
</dbReference>